<gene>
    <name evidence="1" type="ORF">EVAR_32820_1</name>
</gene>
<organism evidence="1 2">
    <name type="scientific">Eumeta variegata</name>
    <name type="common">Bagworm moth</name>
    <name type="synonym">Eumeta japonica</name>
    <dbReference type="NCBI Taxonomy" id="151549"/>
    <lineage>
        <taxon>Eukaryota</taxon>
        <taxon>Metazoa</taxon>
        <taxon>Ecdysozoa</taxon>
        <taxon>Arthropoda</taxon>
        <taxon>Hexapoda</taxon>
        <taxon>Insecta</taxon>
        <taxon>Pterygota</taxon>
        <taxon>Neoptera</taxon>
        <taxon>Endopterygota</taxon>
        <taxon>Lepidoptera</taxon>
        <taxon>Glossata</taxon>
        <taxon>Ditrysia</taxon>
        <taxon>Tineoidea</taxon>
        <taxon>Psychidae</taxon>
        <taxon>Oiketicinae</taxon>
        <taxon>Eumeta</taxon>
    </lineage>
</organism>
<dbReference type="Proteomes" id="UP000299102">
    <property type="component" value="Unassembled WGS sequence"/>
</dbReference>
<reference evidence="1 2" key="1">
    <citation type="journal article" date="2019" name="Commun. Biol.">
        <title>The bagworm genome reveals a unique fibroin gene that provides high tensile strength.</title>
        <authorList>
            <person name="Kono N."/>
            <person name="Nakamura H."/>
            <person name="Ohtoshi R."/>
            <person name="Tomita M."/>
            <person name="Numata K."/>
            <person name="Arakawa K."/>
        </authorList>
    </citation>
    <scope>NUCLEOTIDE SEQUENCE [LARGE SCALE GENOMIC DNA]</scope>
</reference>
<sequence length="81" mass="9154">MSERINRACGLLESRWSPVSMDTRNTGGGTSALPSFWAKIEYLIKGQRFMEVNHERRRGPPELSSTGRNATAKLLLHVRIL</sequence>
<evidence type="ECO:0000313" key="2">
    <source>
        <dbReference type="Proteomes" id="UP000299102"/>
    </source>
</evidence>
<keyword evidence="2" id="KW-1185">Reference proteome</keyword>
<dbReference type="EMBL" id="BGZK01000524">
    <property type="protein sequence ID" value="GBP48419.1"/>
    <property type="molecule type" value="Genomic_DNA"/>
</dbReference>
<name>A0A4C1WD68_EUMVA</name>
<evidence type="ECO:0000313" key="1">
    <source>
        <dbReference type="EMBL" id="GBP48419.1"/>
    </source>
</evidence>
<protein>
    <submittedName>
        <fullName evidence="1">Uncharacterized protein</fullName>
    </submittedName>
</protein>
<dbReference type="AlphaFoldDB" id="A0A4C1WD68"/>
<comment type="caution">
    <text evidence="1">The sequence shown here is derived from an EMBL/GenBank/DDBJ whole genome shotgun (WGS) entry which is preliminary data.</text>
</comment>
<accession>A0A4C1WD68</accession>
<proteinExistence type="predicted"/>